<dbReference type="GO" id="GO:0010181">
    <property type="term" value="F:FMN binding"/>
    <property type="evidence" value="ECO:0007669"/>
    <property type="project" value="TreeGrafter"/>
</dbReference>
<dbReference type="InterPro" id="IPR005025">
    <property type="entry name" value="FMN_Rdtase-like_dom"/>
</dbReference>
<dbReference type="GO" id="GO:0016491">
    <property type="term" value="F:oxidoreductase activity"/>
    <property type="evidence" value="ECO:0007669"/>
    <property type="project" value="InterPro"/>
</dbReference>
<dbReference type="InterPro" id="IPR029039">
    <property type="entry name" value="Flavoprotein-like_sf"/>
</dbReference>
<proteinExistence type="predicted"/>
<evidence type="ECO:0000259" key="1">
    <source>
        <dbReference type="Pfam" id="PF03358"/>
    </source>
</evidence>
<dbReference type="Pfam" id="PF03358">
    <property type="entry name" value="FMN_red"/>
    <property type="match status" value="1"/>
</dbReference>
<dbReference type="Proteomes" id="UP000198384">
    <property type="component" value="Unassembled WGS sequence"/>
</dbReference>
<evidence type="ECO:0000313" key="2">
    <source>
        <dbReference type="EMBL" id="SNR52387.1"/>
    </source>
</evidence>
<dbReference type="SUPFAM" id="SSF52218">
    <property type="entry name" value="Flavoproteins"/>
    <property type="match status" value="1"/>
</dbReference>
<dbReference type="AlphaFoldDB" id="A0A238X0N7"/>
<gene>
    <name evidence="2" type="ORF">SAMN06265371_104272</name>
</gene>
<keyword evidence="3" id="KW-1185">Reference proteome</keyword>
<sequence>MKKIITIGASSSKASINKILAEYTGDLVNNVEVLKIDLNNYEMPIFSVDIEAESGLPEKAIELNEVFNKADGFIISFAEHNGAYSAAFKNVFDWLTRIEGKIWREKPMLLLATSPGARGGSTVLDIALGRFPYMGGNIIGSLSVPSFFDNFKEGVLVNKELKSALDALVNDFKKEI</sequence>
<dbReference type="OrthoDB" id="5767802at2"/>
<protein>
    <submittedName>
        <fullName evidence="2">NAD(P)H-dependent FMN reductase</fullName>
    </submittedName>
</protein>
<dbReference type="RefSeq" id="WP_089381378.1">
    <property type="nucleotide sequence ID" value="NZ_FZNT01000004.1"/>
</dbReference>
<dbReference type="PANTHER" id="PTHR30543:SF21">
    <property type="entry name" value="NAD(P)H-DEPENDENT FMN REDUCTASE LOT6"/>
    <property type="match status" value="1"/>
</dbReference>
<organism evidence="2 3">
    <name type="scientific">Lutibacter agarilyticus</name>
    <dbReference type="NCBI Taxonomy" id="1109740"/>
    <lineage>
        <taxon>Bacteria</taxon>
        <taxon>Pseudomonadati</taxon>
        <taxon>Bacteroidota</taxon>
        <taxon>Flavobacteriia</taxon>
        <taxon>Flavobacteriales</taxon>
        <taxon>Flavobacteriaceae</taxon>
        <taxon>Lutibacter</taxon>
    </lineage>
</organism>
<dbReference type="EMBL" id="FZNT01000004">
    <property type="protein sequence ID" value="SNR52387.1"/>
    <property type="molecule type" value="Genomic_DNA"/>
</dbReference>
<name>A0A238X0N7_9FLAO</name>
<feature type="domain" description="NADPH-dependent FMN reductase-like" evidence="1">
    <location>
        <begin position="3"/>
        <end position="141"/>
    </location>
</feature>
<evidence type="ECO:0000313" key="3">
    <source>
        <dbReference type="Proteomes" id="UP000198384"/>
    </source>
</evidence>
<dbReference type="PANTHER" id="PTHR30543">
    <property type="entry name" value="CHROMATE REDUCTASE"/>
    <property type="match status" value="1"/>
</dbReference>
<dbReference type="InterPro" id="IPR050712">
    <property type="entry name" value="NAD(P)H-dep_reductase"/>
</dbReference>
<accession>A0A238X0N7</accession>
<dbReference type="Gene3D" id="3.40.50.360">
    <property type="match status" value="1"/>
</dbReference>
<dbReference type="GO" id="GO:0005829">
    <property type="term" value="C:cytosol"/>
    <property type="evidence" value="ECO:0007669"/>
    <property type="project" value="TreeGrafter"/>
</dbReference>
<reference evidence="2 3" key="1">
    <citation type="submission" date="2017-06" db="EMBL/GenBank/DDBJ databases">
        <authorList>
            <person name="Kim H.J."/>
            <person name="Triplett B.A."/>
        </authorList>
    </citation>
    <scope>NUCLEOTIDE SEQUENCE [LARGE SCALE GENOMIC DNA]</scope>
    <source>
        <strain evidence="2 3">DSM 29150</strain>
    </source>
</reference>